<dbReference type="GO" id="GO:0005737">
    <property type="term" value="C:cytoplasm"/>
    <property type="evidence" value="ECO:0007669"/>
    <property type="project" value="TreeGrafter"/>
</dbReference>
<dbReference type="Pfam" id="PF00085">
    <property type="entry name" value="Thioredoxin"/>
    <property type="match status" value="1"/>
</dbReference>
<dbReference type="CDD" id="cd02947">
    <property type="entry name" value="TRX_family"/>
    <property type="match status" value="1"/>
</dbReference>
<protein>
    <submittedName>
        <fullName evidence="2">Thioredoxin family protein</fullName>
    </submittedName>
</protein>
<evidence type="ECO:0000313" key="3">
    <source>
        <dbReference type="Proteomes" id="UP001106592"/>
    </source>
</evidence>
<dbReference type="PANTHER" id="PTHR45663">
    <property type="entry name" value="GEO12009P1"/>
    <property type="match status" value="1"/>
</dbReference>
<dbReference type="GO" id="GO:0015035">
    <property type="term" value="F:protein-disulfide reductase activity"/>
    <property type="evidence" value="ECO:0007669"/>
    <property type="project" value="TreeGrafter"/>
</dbReference>
<evidence type="ECO:0000259" key="1">
    <source>
        <dbReference type="PROSITE" id="PS51352"/>
    </source>
</evidence>
<name>A0A9Q3ADW2_9PSED</name>
<accession>A0A9Q3ADW2</accession>
<evidence type="ECO:0000313" key="2">
    <source>
        <dbReference type="EMBL" id="MBV6286790.1"/>
    </source>
</evidence>
<dbReference type="Proteomes" id="UP001106592">
    <property type="component" value="Unassembled WGS sequence"/>
</dbReference>
<reference evidence="2" key="1">
    <citation type="journal article" date="2022" name="Int. J. Syst. Evol. Microbiol.">
        <title>Pseudomonas aegrilactucae sp. nov. and Pseudomonas morbosilactucae sp. nov., pathogens causing bacterial rot of lettuce in Japan.</title>
        <authorList>
            <person name="Sawada H."/>
            <person name="Fujikawa T."/>
            <person name="Satou M."/>
        </authorList>
    </citation>
    <scope>NUCLEOTIDE SEQUENCE</scope>
    <source>
        <strain evidence="2">MAFF 301350</strain>
    </source>
</reference>
<dbReference type="RefSeq" id="WP_217974549.1">
    <property type="nucleotide sequence ID" value="NZ_JAHTBI010000021.1"/>
</dbReference>
<dbReference type="PANTHER" id="PTHR45663:SF11">
    <property type="entry name" value="GEO12009P1"/>
    <property type="match status" value="1"/>
</dbReference>
<sequence>MNTFTATDLSGFNESTVLLFTAKWASPGKAMVSVIEELEGRYKGVTFHEIDAESNGELVSLLHVKAVPSLFFVRQGEVKSVLIGASKIEKVSSWIETALN</sequence>
<organism evidence="2 3">
    <name type="scientific">Pseudomonas aegrilactucae</name>
    <dbReference type="NCBI Taxonomy" id="2854028"/>
    <lineage>
        <taxon>Bacteria</taxon>
        <taxon>Pseudomonadati</taxon>
        <taxon>Pseudomonadota</taxon>
        <taxon>Gammaproteobacteria</taxon>
        <taxon>Pseudomonadales</taxon>
        <taxon>Pseudomonadaceae</taxon>
        <taxon>Pseudomonas</taxon>
    </lineage>
</organism>
<dbReference type="PROSITE" id="PS51352">
    <property type="entry name" value="THIOREDOXIN_2"/>
    <property type="match status" value="1"/>
</dbReference>
<dbReference type="InterPro" id="IPR013766">
    <property type="entry name" value="Thioredoxin_domain"/>
</dbReference>
<dbReference type="EMBL" id="JAHTBI010000021">
    <property type="protein sequence ID" value="MBV6286790.1"/>
    <property type="molecule type" value="Genomic_DNA"/>
</dbReference>
<keyword evidence="3" id="KW-1185">Reference proteome</keyword>
<feature type="domain" description="Thioredoxin" evidence="1">
    <location>
        <begin position="1"/>
        <end position="100"/>
    </location>
</feature>
<dbReference type="AlphaFoldDB" id="A0A9Q3ADW2"/>
<proteinExistence type="predicted"/>
<gene>
    <name evidence="2" type="ORF">KUO17_07040</name>
</gene>
<comment type="caution">
    <text evidence="2">The sequence shown here is derived from an EMBL/GenBank/DDBJ whole genome shotgun (WGS) entry which is preliminary data.</text>
</comment>
<reference evidence="2" key="2">
    <citation type="journal article" date="2023" name="Plant Pathol.">
        <title>Dismantling and reorganizing Pseudomonas marginalis sensu#lato.</title>
        <authorList>
            <person name="Sawada H."/>
            <person name="Fujikawa T."/>
            <person name="Satou M."/>
        </authorList>
    </citation>
    <scope>NUCLEOTIDE SEQUENCE</scope>
    <source>
        <strain evidence="2">MAFF 301350</strain>
    </source>
</reference>